<dbReference type="Pfam" id="PF21716">
    <property type="entry name" value="dnstrm_HI1420"/>
    <property type="match status" value="1"/>
</dbReference>
<protein>
    <submittedName>
        <fullName evidence="1">Transcriptional regulator</fullName>
    </submittedName>
</protein>
<dbReference type="RefSeq" id="WP_190825677.1">
    <property type="nucleotide sequence ID" value="NZ_CAWPPI010000021.1"/>
</dbReference>
<accession>A0A8J6XGJ6</accession>
<evidence type="ECO:0000313" key="2">
    <source>
        <dbReference type="Proteomes" id="UP000629098"/>
    </source>
</evidence>
<comment type="caution">
    <text evidence="1">The sequence shown here is derived from an EMBL/GenBank/DDBJ whole genome shotgun (WGS) entry which is preliminary data.</text>
</comment>
<gene>
    <name evidence="1" type="ORF">ICL16_04405</name>
</gene>
<evidence type="ECO:0000313" key="1">
    <source>
        <dbReference type="EMBL" id="MBD2771379.1"/>
    </source>
</evidence>
<proteinExistence type="predicted"/>
<dbReference type="AlphaFoldDB" id="A0A8J6XGJ6"/>
<sequence length="101" mass="11093">MIPLLNNTFAIESLKDPNEAAAYLNAALEKGDSQLFLVAIRNVATAYGGITTLLEKAKLNQENLYQMLSQAENQKLHDLSTLLDTLGLKLTIAVKEPESVY</sequence>
<name>A0A8J6XGJ6_9CYAN</name>
<dbReference type="Proteomes" id="UP000629098">
    <property type="component" value="Unassembled WGS sequence"/>
</dbReference>
<dbReference type="EMBL" id="JACXAE010000021">
    <property type="protein sequence ID" value="MBD2771379.1"/>
    <property type="molecule type" value="Genomic_DNA"/>
</dbReference>
<organism evidence="1 2">
    <name type="scientific">Iningainema tapete BLCC-T55</name>
    <dbReference type="NCBI Taxonomy" id="2748662"/>
    <lineage>
        <taxon>Bacteria</taxon>
        <taxon>Bacillati</taxon>
        <taxon>Cyanobacteriota</taxon>
        <taxon>Cyanophyceae</taxon>
        <taxon>Nostocales</taxon>
        <taxon>Scytonemataceae</taxon>
        <taxon>Iningainema tapete</taxon>
    </lineage>
</organism>
<keyword evidence="2" id="KW-1185">Reference proteome</keyword>
<reference evidence="1" key="1">
    <citation type="submission" date="2020-09" db="EMBL/GenBank/DDBJ databases">
        <title>Iningainema tapete sp. nov. (Scytonemataceae, Cyanobacteria) from greenhouses in central Florida (USA) produces two types of nodularin with biosynthetic potential for microcystin-LR and anabaenopeptins.</title>
        <authorList>
            <person name="Berthold D.E."/>
            <person name="Lefler F.W."/>
            <person name="Huang I.-S."/>
            <person name="Abdulla H."/>
            <person name="Zimba P.V."/>
            <person name="Laughinghouse H.D. IV."/>
        </authorList>
    </citation>
    <scope>NUCLEOTIDE SEQUENCE</scope>
    <source>
        <strain evidence="1">BLCCT55</strain>
    </source>
</reference>
<dbReference type="InterPro" id="IPR014057">
    <property type="entry name" value="HI1420"/>
</dbReference>